<dbReference type="SMART" id="SM00852">
    <property type="entry name" value="MoCF_biosynth"/>
    <property type="match status" value="1"/>
</dbReference>
<evidence type="ECO:0000313" key="2">
    <source>
        <dbReference type="EMBL" id="MCY6484125.1"/>
    </source>
</evidence>
<reference evidence="2" key="1">
    <citation type="submission" date="2022-12" db="EMBL/GenBank/DDBJ databases">
        <authorList>
            <person name="Wang J."/>
        </authorList>
    </citation>
    <scope>NUCLEOTIDE SEQUENCE</scope>
    <source>
        <strain evidence="2">HY-45-18</strain>
    </source>
</reference>
<comment type="caution">
    <text evidence="2">The sequence shown here is derived from an EMBL/GenBank/DDBJ whole genome shotgun (WGS) entry which is preliminary data.</text>
</comment>
<accession>A0ABT4CYT5</accession>
<dbReference type="InterPro" id="IPR001453">
    <property type="entry name" value="MoaB/Mog_dom"/>
</dbReference>
<sequence length="178" mass="19643">MINKAAILPTGDEILNGIVIDTNSPAIMGIILEEFPQCEITRLKPCKDNEEEIINKLEKCICSNIDLIIFIGGSGGGHRYVKGLGKDYTHSALVKYLNEIKFKEIYGYNGHLWSKLIAGKKDKSIIVNVPGPYVEAVEAAKACMNYVKNVGDKIELEELVGKIAEAVLKQYPVYGKTI</sequence>
<gene>
    <name evidence="2" type="ORF">OW763_07130</name>
</gene>
<dbReference type="InterPro" id="IPR036425">
    <property type="entry name" value="MoaB/Mog-like_dom_sf"/>
</dbReference>
<dbReference type="Gene3D" id="3.40.980.10">
    <property type="entry name" value="MoaB/Mog-like domain"/>
    <property type="match status" value="1"/>
</dbReference>
<keyword evidence="3" id="KW-1185">Reference proteome</keyword>
<dbReference type="RefSeq" id="WP_268040399.1">
    <property type="nucleotide sequence ID" value="NZ_JAPQER010000002.1"/>
</dbReference>
<dbReference type="SUPFAM" id="SSF53218">
    <property type="entry name" value="Molybdenum cofactor biosynthesis proteins"/>
    <property type="match status" value="1"/>
</dbReference>
<dbReference type="Proteomes" id="UP001078443">
    <property type="component" value="Unassembled WGS sequence"/>
</dbReference>
<name>A0ABT4CYT5_9CLOT</name>
<proteinExistence type="predicted"/>
<dbReference type="Pfam" id="PF00994">
    <property type="entry name" value="MoCF_biosynth"/>
    <property type="match status" value="1"/>
</dbReference>
<organism evidence="2 3">
    <name type="scientific">Clostridium aestuarii</name>
    <dbReference type="NCBI Taxonomy" id="338193"/>
    <lineage>
        <taxon>Bacteria</taxon>
        <taxon>Bacillati</taxon>
        <taxon>Bacillota</taxon>
        <taxon>Clostridia</taxon>
        <taxon>Eubacteriales</taxon>
        <taxon>Clostridiaceae</taxon>
        <taxon>Clostridium</taxon>
    </lineage>
</organism>
<evidence type="ECO:0000259" key="1">
    <source>
        <dbReference type="SMART" id="SM00852"/>
    </source>
</evidence>
<feature type="domain" description="MoaB/Mog" evidence="1">
    <location>
        <begin position="6"/>
        <end position="150"/>
    </location>
</feature>
<dbReference type="EMBL" id="JAPQER010000002">
    <property type="protein sequence ID" value="MCY6484125.1"/>
    <property type="molecule type" value="Genomic_DNA"/>
</dbReference>
<evidence type="ECO:0000313" key="3">
    <source>
        <dbReference type="Proteomes" id="UP001078443"/>
    </source>
</evidence>
<protein>
    <submittedName>
        <fullName evidence="2">Molybdopterin-binding protein</fullName>
    </submittedName>
</protein>